<keyword evidence="5 10" id="KW-0805">Transcription regulation</keyword>
<evidence type="ECO:0000256" key="7">
    <source>
        <dbReference type="ARBA" id="ARBA00023163"/>
    </source>
</evidence>
<dbReference type="Proteomes" id="UP000466442">
    <property type="component" value="Linkage Group LG12"/>
</dbReference>
<evidence type="ECO:0000259" key="14">
    <source>
        <dbReference type="Pfam" id="PF21539"/>
    </source>
</evidence>
<feature type="compositionally biased region" description="Polar residues" evidence="11">
    <location>
        <begin position="228"/>
        <end position="237"/>
    </location>
</feature>
<comment type="subcellular location">
    <subcellularLocation>
        <location evidence="1 10">Nucleus</location>
    </subcellularLocation>
</comment>
<evidence type="ECO:0000256" key="11">
    <source>
        <dbReference type="SAM" id="MobiDB-lite"/>
    </source>
</evidence>
<evidence type="ECO:0000313" key="16">
    <source>
        <dbReference type="Proteomes" id="UP000466442"/>
    </source>
</evidence>
<evidence type="ECO:0000256" key="5">
    <source>
        <dbReference type="ARBA" id="ARBA00023015"/>
    </source>
</evidence>
<dbReference type="GO" id="GO:0003712">
    <property type="term" value="F:transcription coregulator activity"/>
    <property type="evidence" value="ECO:0007669"/>
    <property type="project" value="InterPro"/>
</dbReference>
<organism evidence="15 16">
    <name type="scientific">Apolygus lucorum</name>
    <name type="common">Small green plant bug</name>
    <name type="synonym">Lygocoris lucorum</name>
    <dbReference type="NCBI Taxonomy" id="248454"/>
    <lineage>
        <taxon>Eukaryota</taxon>
        <taxon>Metazoa</taxon>
        <taxon>Ecdysozoa</taxon>
        <taxon>Arthropoda</taxon>
        <taxon>Hexapoda</taxon>
        <taxon>Insecta</taxon>
        <taxon>Pterygota</taxon>
        <taxon>Neoptera</taxon>
        <taxon>Paraneoptera</taxon>
        <taxon>Hemiptera</taxon>
        <taxon>Heteroptera</taxon>
        <taxon>Panheteroptera</taxon>
        <taxon>Cimicomorpha</taxon>
        <taxon>Miridae</taxon>
        <taxon>Mirini</taxon>
        <taxon>Apolygus</taxon>
    </lineage>
</organism>
<feature type="domain" description="ARC105/Med15 mediator subunit C-terminal" evidence="14">
    <location>
        <begin position="427"/>
        <end position="534"/>
    </location>
</feature>
<dbReference type="AlphaFoldDB" id="A0A6A4IQA7"/>
<comment type="caution">
    <text evidence="15">The sequence shown here is derived from an EMBL/GenBank/DDBJ whole genome shotgun (WGS) entry which is preliminary data.</text>
</comment>
<dbReference type="InterPro" id="IPR036529">
    <property type="entry name" value="KIX_dom_sf"/>
</dbReference>
<evidence type="ECO:0000259" key="12">
    <source>
        <dbReference type="Pfam" id="PF09606"/>
    </source>
</evidence>
<dbReference type="InterPro" id="IPR048386">
    <property type="entry name" value="Med15_C"/>
</dbReference>
<keyword evidence="8 10" id="KW-0539">Nucleus</keyword>
<comment type="subunit">
    <text evidence="3 10">Component of the Mediator complex.</text>
</comment>
<evidence type="ECO:0000256" key="6">
    <source>
        <dbReference type="ARBA" id="ARBA00023159"/>
    </source>
</evidence>
<evidence type="ECO:0000256" key="2">
    <source>
        <dbReference type="ARBA" id="ARBA00009807"/>
    </source>
</evidence>
<proteinExistence type="inferred from homology"/>
<sequence>MATEEWRTHQFRQSVVQKIDEAIQRSGMATVKKGSEMETHVYQKAKTKEEYLSFVARLILHVRELNTKKGGMMSGNTGPNMQDPINALQNLARSGSGNQIMTGGLQPPPQQQSPMIQAINPRPVLTPKLQPPVQGGQLMMGVGMGGPQMVGQPIGQQMAGPPQVLPPQGMSPMVGASSPLSAAMGGGVMGPRKPDGTLAAGPGGGFVGPRAVVPGQYLRQSPTPPTASPVQPMQQPGSGMVPSPANHLVPSPNNPPMGNPASIRNIGMAPSPSSGCLNTPGQPNASPHSLQEDAAYREKIKQLSKYIEPLRKMISRVGSEGPSNVDKMSKMKTLLDILTNPNKRMPLETLLKCEVVLEKVDLKGRGEPVREQHPLIEALKNHLQSPVLNHSLQRTFGPCIEALFGSDIRNVPPPLKRKKIEEPLDDIPEVLQGEIARLDQRFKVSLDPSGGGGGTVQLICWLDDKHLPCVPPVSVSVPEDYPATPPKCYLATHEHSATSFLNTVETALASRISKLPAKFTVSQLLDTWEMAVRQACAPPPEAPIPIAPVVSVPPPVSQPIVAAVPSSIA</sequence>
<dbReference type="OrthoDB" id="10055322at2759"/>
<feature type="domain" description="ARC105/Med15 mediator subunit central" evidence="13">
    <location>
        <begin position="292"/>
        <end position="401"/>
    </location>
</feature>
<dbReference type="PANTHER" id="PTHR31804:SF3">
    <property type="entry name" value="MEDIATOR OF RNA POLYMERASE II TRANSCRIPTION SUBUNIT 15"/>
    <property type="match status" value="1"/>
</dbReference>
<dbReference type="Pfam" id="PF09606">
    <property type="entry name" value="Med15_N"/>
    <property type="match status" value="1"/>
</dbReference>
<dbReference type="Gene3D" id="1.10.246.20">
    <property type="entry name" value="Coactivator CBP, KIX domain"/>
    <property type="match status" value="1"/>
</dbReference>
<evidence type="ECO:0000256" key="4">
    <source>
        <dbReference type="ARBA" id="ARBA00019613"/>
    </source>
</evidence>
<dbReference type="Pfam" id="PF21538">
    <property type="entry name" value="Med15_M"/>
    <property type="match status" value="1"/>
</dbReference>
<keyword evidence="16" id="KW-1185">Reference proteome</keyword>
<keyword evidence="6 10" id="KW-0010">Activator</keyword>
<dbReference type="GO" id="GO:0006355">
    <property type="term" value="P:regulation of DNA-templated transcription"/>
    <property type="evidence" value="ECO:0007669"/>
    <property type="project" value="InterPro"/>
</dbReference>
<dbReference type="PANTHER" id="PTHR31804">
    <property type="entry name" value="MEDIATOR OF RNA POLYMERASE II TRANSCRIPTION SUBUNIT 15"/>
    <property type="match status" value="1"/>
</dbReference>
<evidence type="ECO:0000259" key="13">
    <source>
        <dbReference type="Pfam" id="PF21538"/>
    </source>
</evidence>
<dbReference type="GO" id="GO:0005634">
    <property type="term" value="C:nucleus"/>
    <property type="evidence" value="ECO:0007669"/>
    <property type="project" value="UniProtKB-SubCell"/>
</dbReference>
<protein>
    <recommendedName>
        <fullName evidence="4 10">Mediator of RNA polymerase II transcription subunit 15</fullName>
    </recommendedName>
    <alternativeName>
        <fullName evidence="9 10">Mediator complex subunit 15</fullName>
    </alternativeName>
</protein>
<feature type="domain" description="Mediator of RNA polymerase II transcription subunit 15 N-terminal" evidence="12">
    <location>
        <begin position="3"/>
        <end position="70"/>
    </location>
</feature>
<dbReference type="InterPro" id="IPR019087">
    <property type="entry name" value="Med15_N"/>
</dbReference>
<comment type="function">
    <text evidence="10">Component of the Mediator complex, a coactivator involved in the regulated transcription of nearly all RNA polymerase II-dependent genes. Mediator functions as a bridge to convey information from gene-specific regulatory proteins to the basal RNA polymerase II transcription machinery. Mediator is recruited to promoters by direct interactions with regulatory proteins and serves as a scaffold for the assembly of a functional preinitiation complex with RNA polymerase II and the general transcription factors.</text>
</comment>
<name>A0A6A4IQA7_APOLU</name>
<comment type="similarity">
    <text evidence="2 10">Belongs to the Mediator complex subunit 15 family.</text>
</comment>
<gene>
    <name evidence="10" type="primary">MED15</name>
    <name evidence="15" type="ORF">GE061_004251</name>
</gene>
<evidence type="ECO:0000256" key="3">
    <source>
        <dbReference type="ARBA" id="ARBA00011837"/>
    </source>
</evidence>
<dbReference type="Pfam" id="PF21539">
    <property type="entry name" value="Med15_C"/>
    <property type="match status" value="1"/>
</dbReference>
<evidence type="ECO:0000256" key="1">
    <source>
        <dbReference type="ARBA" id="ARBA00004123"/>
    </source>
</evidence>
<dbReference type="FunFam" id="1.10.246.20:FF:000002">
    <property type="entry name" value="Mediator of RNA polymerase II transcription subunit 15"/>
    <property type="match status" value="1"/>
</dbReference>
<evidence type="ECO:0000256" key="9">
    <source>
        <dbReference type="ARBA" id="ARBA00032016"/>
    </source>
</evidence>
<dbReference type="InterPro" id="IPR048385">
    <property type="entry name" value="Med15_central"/>
</dbReference>
<reference evidence="15" key="1">
    <citation type="journal article" date="2021" name="Mol. Ecol. Resour.">
        <title>Apolygus lucorum genome provides insights into omnivorousness and mesophyll feeding.</title>
        <authorList>
            <person name="Liu Y."/>
            <person name="Liu H."/>
            <person name="Wang H."/>
            <person name="Huang T."/>
            <person name="Liu B."/>
            <person name="Yang B."/>
            <person name="Yin L."/>
            <person name="Li B."/>
            <person name="Zhang Y."/>
            <person name="Zhang S."/>
            <person name="Jiang F."/>
            <person name="Zhang X."/>
            <person name="Ren Y."/>
            <person name="Wang B."/>
            <person name="Wang S."/>
            <person name="Lu Y."/>
            <person name="Wu K."/>
            <person name="Fan W."/>
            <person name="Wang G."/>
        </authorList>
    </citation>
    <scope>NUCLEOTIDE SEQUENCE</scope>
    <source>
        <strain evidence="15">12Hb</strain>
    </source>
</reference>
<evidence type="ECO:0000256" key="8">
    <source>
        <dbReference type="ARBA" id="ARBA00023242"/>
    </source>
</evidence>
<dbReference type="EMBL" id="WIXP02000012">
    <property type="protein sequence ID" value="KAF6201856.1"/>
    <property type="molecule type" value="Genomic_DNA"/>
</dbReference>
<evidence type="ECO:0000256" key="10">
    <source>
        <dbReference type="RuleBase" id="RU364148"/>
    </source>
</evidence>
<keyword evidence="7 10" id="KW-0804">Transcription</keyword>
<accession>A0A6A4IQA7</accession>
<feature type="region of interest" description="Disordered" evidence="11">
    <location>
        <begin position="220"/>
        <end position="242"/>
    </location>
</feature>
<evidence type="ECO:0000313" key="15">
    <source>
        <dbReference type="EMBL" id="KAF6201856.1"/>
    </source>
</evidence>